<keyword evidence="7" id="KW-0317">Glutathione biosynthesis</keyword>
<dbReference type="Gene3D" id="3.60.20.40">
    <property type="match status" value="1"/>
</dbReference>
<sequence precursor="true">MKLGLQLLGLLSLTVLFSSMHASAAKAEECVVASVNPLATQAGLNAFAEGGNAVDAAIATALTLGVVDNHNSGLGGGCFILIRKPDGSLVAIDGREKAPAAATRDMYVRDGVAQPELSTTGPLAVGVPGALAAYSLATEKCGQLSLPQLLLPAAEIAAEGFALDRVYTRKLAATAATLARVNGSKCSLLKPDETPYAEGEILRQPDLANSYRQIAEHGMDWFYRGEFAKQVGQWMADNGGILTAADFADYESKQREPLVTTYRDWQIVGFPPPSSGGVHVAQMLNILENFNLAQEFKNDPVRASHLIVEAMKLAFVDRAYWLGDADFVDVPRGLIDKDYAKTLAERIDPNKATPVPLHGDPPRASENLFGKHTTHIASADSLGYWVAITATVNTTFGSKVIVPGTGIVLNNEMDDFSSQPGVPNAFGLIGAENNSIAPGKRPLSSMSPTIVLDSDGEPVLTVGAAGGPKIITQVLQTIIRKLDLNEDLADAVAAPRIHHQWYPDSVLAENSLPKEIIEGLKKHGHQIEGTSSSGVTQAVALDANGKLIGVHDPRVPGKAGSVTR</sequence>
<comment type="PTM">
    <text evidence="7">Cleaved by autocatalysis into a large and a small subunit.</text>
</comment>
<keyword evidence="3 7" id="KW-0012">Acyltransferase</keyword>
<dbReference type="InterPro" id="IPR029055">
    <property type="entry name" value="Ntn_hydrolases_N"/>
</dbReference>
<comment type="subunit">
    <text evidence="7">This enzyme consists of two polypeptide chains, which are synthesized in precursor form from a single polypeptide.</text>
</comment>
<dbReference type="Pfam" id="PF01019">
    <property type="entry name" value="G_glu_transpept"/>
    <property type="match status" value="1"/>
</dbReference>
<evidence type="ECO:0000313" key="9">
    <source>
        <dbReference type="EMBL" id="QEG36477.1"/>
    </source>
</evidence>
<dbReference type="GO" id="GO:0103068">
    <property type="term" value="F:leukotriene C4 gamma-glutamyl transferase activity"/>
    <property type="evidence" value="ECO:0007669"/>
    <property type="project" value="UniProtKB-EC"/>
</dbReference>
<dbReference type="KEGG" id="bgok:Pr1d_37910"/>
<evidence type="ECO:0000256" key="6">
    <source>
        <dbReference type="PIRSR" id="PIRSR600101-2"/>
    </source>
</evidence>
<dbReference type="Gene3D" id="1.10.246.130">
    <property type="match status" value="1"/>
</dbReference>
<feature type="binding site" evidence="6">
    <location>
        <position position="95"/>
    </location>
    <ligand>
        <name>L-glutamate</name>
        <dbReference type="ChEBI" id="CHEBI:29985"/>
    </ligand>
</feature>
<comment type="catalytic activity">
    <reaction evidence="4 7">
        <text>an N-terminal (5-L-glutamyl)-[peptide] + an alpha-amino acid = 5-L-glutamyl amino acid + an N-terminal L-alpha-aminoacyl-[peptide]</text>
        <dbReference type="Rhea" id="RHEA:23904"/>
        <dbReference type="Rhea" id="RHEA-COMP:9780"/>
        <dbReference type="Rhea" id="RHEA-COMP:9795"/>
        <dbReference type="ChEBI" id="CHEBI:77644"/>
        <dbReference type="ChEBI" id="CHEBI:78597"/>
        <dbReference type="ChEBI" id="CHEBI:78599"/>
        <dbReference type="ChEBI" id="CHEBI:78608"/>
        <dbReference type="EC" id="2.3.2.2"/>
    </reaction>
</comment>
<dbReference type="NCBIfam" id="TIGR00066">
    <property type="entry name" value="g_glut_trans"/>
    <property type="match status" value="1"/>
</dbReference>
<dbReference type="InterPro" id="IPR043137">
    <property type="entry name" value="GGT_ssub_C"/>
</dbReference>
<dbReference type="UniPathway" id="UPA00204"/>
<protein>
    <recommendedName>
        <fullName evidence="7">Glutathione hydrolase proenzyme</fullName>
        <ecNumber evidence="7">2.3.2.2</ecNumber>
        <ecNumber evidence="7">3.4.19.13</ecNumber>
    </recommendedName>
    <component>
        <recommendedName>
            <fullName evidence="7">Glutathione hydrolase large chain</fullName>
        </recommendedName>
    </component>
    <component>
        <recommendedName>
            <fullName evidence="7">Glutathione hydrolase small chain</fullName>
        </recommendedName>
    </component>
</protein>
<evidence type="ECO:0000256" key="4">
    <source>
        <dbReference type="ARBA" id="ARBA00047417"/>
    </source>
</evidence>
<keyword evidence="7" id="KW-0378">Hydrolase</keyword>
<comment type="catalytic activity">
    <reaction evidence="2 7">
        <text>glutathione + H2O = L-cysteinylglycine + L-glutamate</text>
        <dbReference type="Rhea" id="RHEA:28807"/>
        <dbReference type="ChEBI" id="CHEBI:15377"/>
        <dbReference type="ChEBI" id="CHEBI:29985"/>
        <dbReference type="ChEBI" id="CHEBI:57925"/>
        <dbReference type="ChEBI" id="CHEBI:61694"/>
        <dbReference type="EC" id="3.4.19.13"/>
    </reaction>
</comment>
<reference evidence="9 10" key="1">
    <citation type="submission" date="2019-08" db="EMBL/GenBank/DDBJ databases">
        <title>Deep-cultivation of Planctomycetes and their phenomic and genomic characterization uncovers novel biology.</title>
        <authorList>
            <person name="Wiegand S."/>
            <person name="Jogler M."/>
            <person name="Boedeker C."/>
            <person name="Pinto D."/>
            <person name="Vollmers J."/>
            <person name="Rivas-Marin E."/>
            <person name="Kohn T."/>
            <person name="Peeters S.H."/>
            <person name="Heuer A."/>
            <person name="Rast P."/>
            <person name="Oberbeckmann S."/>
            <person name="Bunk B."/>
            <person name="Jeske O."/>
            <person name="Meyerdierks A."/>
            <person name="Storesund J.E."/>
            <person name="Kallscheuer N."/>
            <person name="Luecker S."/>
            <person name="Lage O.M."/>
            <person name="Pohl T."/>
            <person name="Merkel B.J."/>
            <person name="Hornburger P."/>
            <person name="Mueller R.-W."/>
            <person name="Bruemmer F."/>
            <person name="Labrenz M."/>
            <person name="Spormann A.M."/>
            <person name="Op den Camp H."/>
            <person name="Overmann J."/>
            <person name="Amann R."/>
            <person name="Jetten M.S.M."/>
            <person name="Mascher T."/>
            <person name="Medema M.H."/>
            <person name="Devos D.P."/>
            <person name="Kaster A.-K."/>
            <person name="Ovreas L."/>
            <person name="Rohde M."/>
            <person name="Galperin M.Y."/>
            <person name="Jogler C."/>
        </authorList>
    </citation>
    <scope>NUCLEOTIDE SEQUENCE [LARGE SCALE GENOMIC DNA]</scope>
    <source>
        <strain evidence="9 10">Pr1d</strain>
    </source>
</reference>
<feature type="chain" id="PRO_5023071566" description="Glutathione hydrolase proenzyme" evidence="8">
    <location>
        <begin position="25"/>
        <end position="564"/>
    </location>
</feature>
<dbReference type="GO" id="GO:0036374">
    <property type="term" value="F:glutathione hydrolase activity"/>
    <property type="evidence" value="ECO:0007669"/>
    <property type="project" value="UniProtKB-UniRule"/>
</dbReference>
<dbReference type="AlphaFoldDB" id="A0A5B9QBQ0"/>
<dbReference type="EC" id="3.4.19.13" evidence="7"/>
<dbReference type="SUPFAM" id="SSF56235">
    <property type="entry name" value="N-terminal nucleophile aminohydrolases (Ntn hydrolases)"/>
    <property type="match status" value="1"/>
</dbReference>
<organism evidence="9 10">
    <name type="scientific">Bythopirellula goksoeyrii</name>
    <dbReference type="NCBI Taxonomy" id="1400387"/>
    <lineage>
        <taxon>Bacteria</taxon>
        <taxon>Pseudomonadati</taxon>
        <taxon>Planctomycetota</taxon>
        <taxon>Planctomycetia</taxon>
        <taxon>Pirellulales</taxon>
        <taxon>Lacipirellulaceae</taxon>
        <taxon>Bythopirellula</taxon>
    </lineage>
</organism>
<dbReference type="Proteomes" id="UP000323917">
    <property type="component" value="Chromosome"/>
</dbReference>
<dbReference type="FunFam" id="3.60.20.40:FF:000001">
    <property type="entry name" value="Gamma-glutamyltranspeptidase 1"/>
    <property type="match status" value="1"/>
</dbReference>
<evidence type="ECO:0000256" key="7">
    <source>
        <dbReference type="RuleBase" id="RU368036"/>
    </source>
</evidence>
<evidence type="ECO:0000313" key="10">
    <source>
        <dbReference type="Proteomes" id="UP000323917"/>
    </source>
</evidence>
<dbReference type="EMBL" id="CP042913">
    <property type="protein sequence ID" value="QEG36477.1"/>
    <property type="molecule type" value="Genomic_DNA"/>
</dbReference>
<dbReference type="PANTHER" id="PTHR43199">
    <property type="entry name" value="GLUTATHIONE HYDROLASE"/>
    <property type="match status" value="1"/>
</dbReference>
<dbReference type="PRINTS" id="PR01210">
    <property type="entry name" value="GGTRANSPTASE"/>
</dbReference>
<evidence type="ECO:0000256" key="2">
    <source>
        <dbReference type="ARBA" id="ARBA00001089"/>
    </source>
</evidence>
<feature type="binding site" evidence="6">
    <location>
        <position position="415"/>
    </location>
    <ligand>
        <name>L-glutamate</name>
        <dbReference type="ChEBI" id="CHEBI:29985"/>
    </ligand>
</feature>
<feature type="binding site" evidence="6">
    <location>
        <begin position="444"/>
        <end position="445"/>
    </location>
    <ligand>
        <name>L-glutamate</name>
        <dbReference type="ChEBI" id="CHEBI:29985"/>
    </ligand>
</feature>
<keyword evidence="7" id="KW-0865">Zymogen</keyword>
<feature type="active site" description="Nucleophile" evidence="5">
    <location>
        <position position="373"/>
    </location>
</feature>
<keyword evidence="10" id="KW-1185">Reference proteome</keyword>
<dbReference type="InterPro" id="IPR000101">
    <property type="entry name" value="GGT_peptidase"/>
</dbReference>
<keyword evidence="7 9" id="KW-0808">Transferase</keyword>
<dbReference type="GO" id="GO:0006750">
    <property type="term" value="P:glutathione biosynthetic process"/>
    <property type="evidence" value="ECO:0007669"/>
    <property type="project" value="UniProtKB-KW"/>
</dbReference>
<feature type="binding site" evidence="6">
    <location>
        <position position="467"/>
    </location>
    <ligand>
        <name>L-glutamate</name>
        <dbReference type="ChEBI" id="CHEBI:29985"/>
    </ligand>
</feature>
<dbReference type="EC" id="2.3.2.2" evidence="7"/>
<gene>
    <name evidence="9" type="primary">ggt_2</name>
    <name evidence="9" type="ORF">Pr1d_37910</name>
</gene>
<dbReference type="RefSeq" id="WP_148074816.1">
    <property type="nucleotide sequence ID" value="NZ_CP042913.1"/>
</dbReference>
<keyword evidence="8" id="KW-0732">Signal</keyword>
<comment type="similarity">
    <text evidence="7">Belongs to the gamma-glutamyltransferase family.</text>
</comment>
<dbReference type="InterPro" id="IPR043138">
    <property type="entry name" value="GGT_lsub"/>
</dbReference>
<feature type="signal peptide" evidence="8">
    <location>
        <begin position="1"/>
        <end position="24"/>
    </location>
</feature>
<name>A0A5B9QBQ0_9BACT</name>
<dbReference type="InterPro" id="IPR051792">
    <property type="entry name" value="GGT_bact"/>
</dbReference>
<evidence type="ECO:0000256" key="1">
    <source>
        <dbReference type="ARBA" id="ARBA00001049"/>
    </source>
</evidence>
<comment type="catalytic activity">
    <reaction evidence="1 7">
        <text>an S-substituted glutathione + H2O = an S-substituted L-cysteinylglycine + L-glutamate</text>
        <dbReference type="Rhea" id="RHEA:59468"/>
        <dbReference type="ChEBI" id="CHEBI:15377"/>
        <dbReference type="ChEBI" id="CHEBI:29985"/>
        <dbReference type="ChEBI" id="CHEBI:90779"/>
        <dbReference type="ChEBI" id="CHEBI:143103"/>
        <dbReference type="EC" id="3.4.19.13"/>
    </reaction>
</comment>
<feature type="binding site" evidence="6">
    <location>
        <begin position="391"/>
        <end position="393"/>
    </location>
    <ligand>
        <name>L-glutamate</name>
        <dbReference type="ChEBI" id="CHEBI:29985"/>
    </ligand>
</feature>
<dbReference type="GO" id="GO:0006751">
    <property type="term" value="P:glutathione catabolic process"/>
    <property type="evidence" value="ECO:0007669"/>
    <property type="project" value="UniProtKB-UniRule"/>
</dbReference>
<evidence type="ECO:0000256" key="8">
    <source>
        <dbReference type="SAM" id="SignalP"/>
    </source>
</evidence>
<proteinExistence type="inferred from homology"/>
<comment type="pathway">
    <text evidence="7">Sulfur metabolism; glutathione metabolism.</text>
</comment>
<accession>A0A5B9QBQ0</accession>
<dbReference type="PANTHER" id="PTHR43199:SF6">
    <property type="entry name" value="GLUTATHIONE HYDROLASE PROENZYME"/>
    <property type="match status" value="1"/>
</dbReference>
<evidence type="ECO:0000256" key="5">
    <source>
        <dbReference type="PIRSR" id="PIRSR600101-1"/>
    </source>
</evidence>
<dbReference type="OrthoDB" id="9781342at2"/>
<evidence type="ECO:0000256" key="3">
    <source>
        <dbReference type="ARBA" id="ARBA00023315"/>
    </source>
</evidence>